<evidence type="ECO:0000313" key="2">
    <source>
        <dbReference type="Proteomes" id="UP000735456"/>
    </source>
</evidence>
<organism evidence="1 2">
    <name type="scientific">Escherichia coli O8</name>
    <dbReference type="NCBI Taxonomy" id="1010796"/>
    <lineage>
        <taxon>Bacteria</taxon>
        <taxon>Pseudomonadati</taxon>
        <taxon>Pseudomonadota</taxon>
        <taxon>Gammaproteobacteria</taxon>
        <taxon>Enterobacterales</taxon>
        <taxon>Enterobacteriaceae</taxon>
        <taxon>Escherichia</taxon>
    </lineage>
</organism>
<name>A0A9P2I709_ECOLX</name>
<proteinExistence type="predicted"/>
<sequence>MMPAYAIYDAIEQQRIDADVINAMREEEEKELSEWFSGAIKPRFIQSAVLTALGSRADEKAVNNAFDVCSIEELVAEFTQKLSDEIARQQQKINDSFRN</sequence>
<comment type="caution">
    <text evidence="1">The sequence shown here is derived from an EMBL/GenBank/DDBJ whole genome shotgun (WGS) entry which is preliminary data.</text>
</comment>
<dbReference type="GO" id="GO:0060703">
    <property type="term" value="F:deoxyribonuclease inhibitor activity"/>
    <property type="evidence" value="ECO:0007669"/>
    <property type="project" value="InterPro"/>
</dbReference>
<dbReference type="InterPro" id="IPR009274">
    <property type="entry name" value="Gam"/>
</dbReference>
<dbReference type="Gene3D" id="1.10.10.2020">
    <property type="entry name" value="Host-nuclease inhibitor protein Gam"/>
    <property type="match status" value="1"/>
</dbReference>
<dbReference type="Pfam" id="PF06064">
    <property type="entry name" value="Gam"/>
    <property type="match status" value="1"/>
</dbReference>
<evidence type="ECO:0008006" key="3">
    <source>
        <dbReference type="Google" id="ProtNLM"/>
    </source>
</evidence>
<reference evidence="1" key="1">
    <citation type="submission" date="2018-06" db="EMBL/GenBank/DDBJ databases">
        <authorList>
            <consortium name="GenomeTrakr network: Whole genome sequencing for foodborne pathogen traceback"/>
        </authorList>
    </citation>
    <scope>NUCLEOTIDE SEQUENCE</scope>
    <source>
        <strain evidence="1">PSU-0700</strain>
    </source>
</reference>
<accession>A0A9P2I709</accession>
<dbReference type="EMBL" id="AATQVU010000001">
    <property type="protein sequence ID" value="EFO3163582.1"/>
    <property type="molecule type" value="Genomic_DNA"/>
</dbReference>
<gene>
    <name evidence="1" type="ORF">DP913_00685</name>
</gene>
<dbReference type="AlphaFoldDB" id="A0A9P2I709"/>
<dbReference type="Proteomes" id="UP000735456">
    <property type="component" value="Unassembled WGS sequence"/>
</dbReference>
<evidence type="ECO:0000313" key="1">
    <source>
        <dbReference type="EMBL" id="EFO3163582.1"/>
    </source>
</evidence>
<dbReference type="InterPro" id="IPR042034">
    <property type="entry name" value="Gam_sf"/>
</dbReference>
<protein>
    <recommendedName>
        <fullName evidence="3">Gam</fullName>
    </recommendedName>
</protein>